<evidence type="ECO:0000313" key="4">
    <source>
        <dbReference type="Proteomes" id="UP000298390"/>
    </source>
</evidence>
<reference evidence="3 4" key="1">
    <citation type="submission" date="2019-01" db="EMBL/GenBank/DDBJ databases">
        <title>Genome sequencing of the rare red list fungi Fomitopsis rosea.</title>
        <authorList>
            <person name="Buettner E."/>
            <person name="Kellner H."/>
        </authorList>
    </citation>
    <scope>NUCLEOTIDE SEQUENCE [LARGE SCALE GENOMIC DNA]</scope>
    <source>
        <strain evidence="3 4">DSM 105464</strain>
    </source>
</reference>
<comment type="caution">
    <text evidence="3">The sequence shown here is derived from an EMBL/GenBank/DDBJ whole genome shotgun (WGS) entry which is preliminary data.</text>
</comment>
<evidence type="ECO:0000256" key="1">
    <source>
        <dbReference type="SAM" id="MobiDB-lite"/>
    </source>
</evidence>
<dbReference type="Proteomes" id="UP000298390">
    <property type="component" value="Unassembled WGS sequence"/>
</dbReference>
<feature type="transmembrane region" description="Helical" evidence="2">
    <location>
        <begin position="247"/>
        <end position="276"/>
    </location>
</feature>
<evidence type="ECO:0000256" key="2">
    <source>
        <dbReference type="SAM" id="Phobius"/>
    </source>
</evidence>
<feature type="transmembrane region" description="Helical" evidence="2">
    <location>
        <begin position="379"/>
        <end position="403"/>
    </location>
</feature>
<feature type="transmembrane region" description="Helical" evidence="2">
    <location>
        <begin position="288"/>
        <end position="306"/>
    </location>
</feature>
<feature type="region of interest" description="Disordered" evidence="1">
    <location>
        <begin position="1"/>
        <end position="26"/>
    </location>
</feature>
<dbReference type="AlphaFoldDB" id="A0A4Y9Z3B7"/>
<feature type="transmembrane region" description="Helical" evidence="2">
    <location>
        <begin position="205"/>
        <end position="227"/>
    </location>
</feature>
<dbReference type="GO" id="GO:0019005">
    <property type="term" value="C:SCF ubiquitin ligase complex"/>
    <property type="evidence" value="ECO:0007669"/>
    <property type="project" value="TreeGrafter"/>
</dbReference>
<keyword evidence="2" id="KW-0472">Membrane</keyword>
<dbReference type="GO" id="GO:0031146">
    <property type="term" value="P:SCF-dependent proteasomal ubiquitin-dependent protein catabolic process"/>
    <property type="evidence" value="ECO:0007669"/>
    <property type="project" value="TreeGrafter"/>
</dbReference>
<gene>
    <name evidence="3" type="ORF">EVJ58_g1067</name>
</gene>
<feature type="transmembrane region" description="Helical" evidence="2">
    <location>
        <begin position="481"/>
        <end position="500"/>
    </location>
</feature>
<keyword evidence="2" id="KW-1133">Transmembrane helix</keyword>
<feature type="transmembrane region" description="Helical" evidence="2">
    <location>
        <begin position="335"/>
        <end position="358"/>
    </location>
</feature>
<organism evidence="3 4">
    <name type="scientific">Rhodofomes roseus</name>
    <dbReference type="NCBI Taxonomy" id="34475"/>
    <lineage>
        <taxon>Eukaryota</taxon>
        <taxon>Fungi</taxon>
        <taxon>Dikarya</taxon>
        <taxon>Basidiomycota</taxon>
        <taxon>Agaricomycotina</taxon>
        <taxon>Agaricomycetes</taxon>
        <taxon>Polyporales</taxon>
        <taxon>Rhodofomes</taxon>
    </lineage>
</organism>
<proteinExistence type="predicted"/>
<dbReference type="STRING" id="34475.A0A4Y9Z3B7"/>
<feature type="transmembrane region" description="Helical" evidence="2">
    <location>
        <begin position="452"/>
        <end position="474"/>
    </location>
</feature>
<name>A0A4Y9Z3B7_9APHY</name>
<evidence type="ECO:0000313" key="3">
    <source>
        <dbReference type="EMBL" id="TFY68363.1"/>
    </source>
</evidence>
<keyword evidence="2" id="KW-0812">Transmembrane</keyword>
<protein>
    <recommendedName>
        <fullName evidence="5">RNI-like protein</fullName>
    </recommendedName>
</protein>
<dbReference type="Gene3D" id="3.80.10.10">
    <property type="entry name" value="Ribonuclease Inhibitor"/>
    <property type="match status" value="2"/>
</dbReference>
<dbReference type="EMBL" id="SEKV01000032">
    <property type="protein sequence ID" value="TFY68363.1"/>
    <property type="molecule type" value="Genomic_DNA"/>
</dbReference>
<accession>A0A4Y9Z3B7</accession>
<dbReference type="PANTHER" id="PTHR13318">
    <property type="entry name" value="PARTNER OF PAIRED, ISOFORM B-RELATED"/>
    <property type="match status" value="1"/>
</dbReference>
<dbReference type="SUPFAM" id="SSF52047">
    <property type="entry name" value="RNI-like"/>
    <property type="match status" value="1"/>
</dbReference>
<dbReference type="InterPro" id="IPR032675">
    <property type="entry name" value="LRR_dom_sf"/>
</dbReference>
<evidence type="ECO:0008006" key="5">
    <source>
        <dbReference type="Google" id="ProtNLM"/>
    </source>
</evidence>
<sequence>MDDVENGATDAQPTETTALLPPREMPQPTNALPLLEPVILRVLAKGIASCTDVDLCPAQVRSRAEQIAFSLLVLLYARYNAQIRKQSRGDVLEIWQAQQQQTQDLYLLDQRLLSIWAAFLAQCQSEAAVERALWMSFPYEKEECRSKRVVDFLSSYSALEDLLTHPVVLLSIRRVWKRGRIQDEDEASPSTRLAHRYDALCTPRVMHLVDLVILLAYMAIFAHFLILPPTHPVDPTMLSTSPDVREFVLMLYSFAKLSVRPAFTIIPYILVLGAFTSYLPQVPCPDDVAYGVLLFAFSWMIIDLHLPMSTSPLHLFPAEIILPRSVLILHGISRVFIPTVTFFLPALLLSLFLLSTSLADLFPDSLGTPFAPAPIESRVAFLSLFAVLFLLMVCSLVMLVLVYPSLASRPSSNPWDRCSKSIGLEARRFFIRTVVRYSAPYSFPAPLNLLQLIVYLPVATLTFTGGVSTAIANGPGLFERILWRMTVAPLGAVLGAFWLWGLRVGGQWPGTEDPPVWENARSLLKVLPDPLAQRVFSALKLTCPQLLNDELIVTNFIRPPAIVLDRSLPGVNRRTLAAIRDSPFGSELQELHLTDFDKEADTVFASIISKLPDLRVLVLRGCSKVGEKTCNVVAKTCPKLAALNLSYTAITPAFVVPILSACGDLEVLKVAGISSWTDAAFGKLTATFKDDQDFQLPNLHTLKLRQTFLSDNALFPFMRVCPNLRRVDLSFTLVHHLGHLLRGKPLEKLSLTSTKVFGNELVSAVSQFPDITTLNIGALGGGQGSSAAIANFSAMNLNDEALRDLTDILESCPRLERVNLVGNMKLGMTGSPGRRESVVGEFVRRVGRKCKILNLSGIPSFRSAELEGLLQETVADGPPKIQVLLLNNTTVDNDAAPFISACTDLENLAVAGTRFTSKQALLMHI</sequence>